<accession>A0A3B4EAX9</accession>
<evidence type="ECO:0000313" key="2">
    <source>
        <dbReference type="Proteomes" id="UP001501920"/>
    </source>
</evidence>
<name>A0A3B4EAX9_PYGNA</name>
<dbReference type="AlphaFoldDB" id="A0A3B4EAX9"/>
<protein>
    <submittedName>
        <fullName evidence="1">Uncharacterized protein</fullName>
    </submittedName>
</protein>
<dbReference type="Proteomes" id="UP001501920">
    <property type="component" value="Chromosome 10"/>
</dbReference>
<reference evidence="1" key="3">
    <citation type="submission" date="2025-09" db="UniProtKB">
        <authorList>
            <consortium name="Ensembl"/>
        </authorList>
    </citation>
    <scope>IDENTIFICATION</scope>
</reference>
<evidence type="ECO:0000313" key="1">
    <source>
        <dbReference type="Ensembl" id="ENSPNAP00000032858.2"/>
    </source>
</evidence>
<organism evidence="1 2">
    <name type="scientific">Pygocentrus nattereri</name>
    <name type="common">Red-bellied piranha</name>
    <dbReference type="NCBI Taxonomy" id="42514"/>
    <lineage>
        <taxon>Eukaryota</taxon>
        <taxon>Metazoa</taxon>
        <taxon>Chordata</taxon>
        <taxon>Craniata</taxon>
        <taxon>Vertebrata</taxon>
        <taxon>Euteleostomi</taxon>
        <taxon>Actinopterygii</taxon>
        <taxon>Neopterygii</taxon>
        <taxon>Teleostei</taxon>
        <taxon>Ostariophysi</taxon>
        <taxon>Characiformes</taxon>
        <taxon>Characoidei</taxon>
        <taxon>Pygocentrus</taxon>
    </lineage>
</organism>
<reference evidence="1 2" key="1">
    <citation type="submission" date="2020-10" db="EMBL/GenBank/DDBJ databases">
        <title>Pygocentrus nattereri (red-bellied piranha) genome, fPygNat1, primary haplotype.</title>
        <authorList>
            <person name="Myers G."/>
            <person name="Meyer A."/>
            <person name="Karagic N."/>
            <person name="Pippel M."/>
            <person name="Winkler S."/>
            <person name="Tracey A."/>
            <person name="Wood J."/>
            <person name="Formenti G."/>
            <person name="Howe K."/>
            <person name="Fedrigo O."/>
            <person name="Jarvis E.D."/>
        </authorList>
    </citation>
    <scope>NUCLEOTIDE SEQUENCE [LARGE SCALE GENOMIC DNA]</scope>
</reference>
<sequence>MATLLARKLILLKWNSPVPPSHSMWISELCNVVKMEKIRSVKSSSIQRFYNTWNPFFDYLHKFSPKTEQKMFFMIIHIAICLQFTAESQTS</sequence>
<keyword evidence="2" id="KW-1185">Reference proteome</keyword>
<reference evidence="1" key="2">
    <citation type="submission" date="2025-08" db="UniProtKB">
        <authorList>
            <consortium name="Ensembl"/>
        </authorList>
    </citation>
    <scope>IDENTIFICATION</scope>
</reference>
<proteinExistence type="predicted"/>
<dbReference type="Ensembl" id="ENSPNAT00000023160.2">
    <property type="protein sequence ID" value="ENSPNAP00000032858.2"/>
    <property type="gene ID" value="ENSPNAG00000021079.2"/>
</dbReference>
<dbReference type="GeneTree" id="ENSGT01120000277974"/>